<organism evidence="1 2">
    <name type="scientific">Molorchus minor</name>
    <dbReference type="NCBI Taxonomy" id="1323400"/>
    <lineage>
        <taxon>Eukaryota</taxon>
        <taxon>Metazoa</taxon>
        <taxon>Ecdysozoa</taxon>
        <taxon>Arthropoda</taxon>
        <taxon>Hexapoda</taxon>
        <taxon>Insecta</taxon>
        <taxon>Pterygota</taxon>
        <taxon>Neoptera</taxon>
        <taxon>Endopterygota</taxon>
        <taxon>Coleoptera</taxon>
        <taxon>Polyphaga</taxon>
        <taxon>Cucujiformia</taxon>
        <taxon>Chrysomeloidea</taxon>
        <taxon>Cerambycidae</taxon>
        <taxon>Lamiinae</taxon>
        <taxon>Monochamini</taxon>
        <taxon>Molorchus</taxon>
    </lineage>
</organism>
<name>A0ABQ9K2R5_9CUCU</name>
<dbReference type="InterPro" id="IPR003874">
    <property type="entry name" value="CDC45"/>
</dbReference>
<proteinExistence type="predicted"/>
<evidence type="ECO:0000313" key="1">
    <source>
        <dbReference type="EMBL" id="KAJ8984144.1"/>
    </source>
</evidence>
<dbReference type="Pfam" id="PF02724">
    <property type="entry name" value="CDC45"/>
    <property type="match status" value="1"/>
</dbReference>
<evidence type="ECO:0000313" key="2">
    <source>
        <dbReference type="Proteomes" id="UP001162164"/>
    </source>
</evidence>
<sequence length="86" mass="9661">MSRNRRASALPLIVSAPKNIEVGSCILLGIPLYVRTPLKAFFGKAFEQASERINCDASCDFFDTSCYQIHIKDRTRFFDTLTALLS</sequence>
<dbReference type="Proteomes" id="UP001162164">
    <property type="component" value="Unassembled WGS sequence"/>
</dbReference>
<reference evidence="1" key="1">
    <citation type="journal article" date="2023" name="Insect Mol. Biol.">
        <title>Genome sequencing provides insights into the evolution of gene families encoding plant cell wall-degrading enzymes in longhorned beetles.</title>
        <authorList>
            <person name="Shin N.R."/>
            <person name="Okamura Y."/>
            <person name="Kirsch R."/>
            <person name="Pauchet Y."/>
        </authorList>
    </citation>
    <scope>NUCLEOTIDE SEQUENCE</scope>
    <source>
        <strain evidence="1">MMC_N1</strain>
    </source>
</reference>
<keyword evidence="2" id="KW-1185">Reference proteome</keyword>
<protein>
    <submittedName>
        <fullName evidence="1">Uncharacterized protein</fullName>
    </submittedName>
</protein>
<comment type="caution">
    <text evidence="1">The sequence shown here is derived from an EMBL/GenBank/DDBJ whole genome shotgun (WGS) entry which is preliminary data.</text>
</comment>
<dbReference type="EMBL" id="JAPWTJ010000045">
    <property type="protein sequence ID" value="KAJ8984144.1"/>
    <property type="molecule type" value="Genomic_DNA"/>
</dbReference>
<gene>
    <name evidence="1" type="ORF">NQ317_017795</name>
</gene>
<accession>A0ABQ9K2R5</accession>